<dbReference type="InterPro" id="IPR041078">
    <property type="entry name" value="Plavaka"/>
</dbReference>
<organism evidence="1 2">
    <name type="scientific">Trametes coccinea (strain BRFM310)</name>
    <name type="common">Pycnoporus coccineus</name>
    <dbReference type="NCBI Taxonomy" id="1353009"/>
    <lineage>
        <taxon>Eukaryota</taxon>
        <taxon>Fungi</taxon>
        <taxon>Dikarya</taxon>
        <taxon>Basidiomycota</taxon>
        <taxon>Agaricomycotina</taxon>
        <taxon>Agaricomycetes</taxon>
        <taxon>Polyporales</taxon>
        <taxon>Polyporaceae</taxon>
        <taxon>Trametes</taxon>
    </lineage>
</organism>
<sequence length="814" mass="93101">DSICIEYHPNSGIPARTVLFEGFNRYRGTEPELPMDRNPWYYHYPYVSRINFEFAKFSLDASLSKKEITRLLDLIHCIRELTFTSYTDVQNSWAAASSKLTPFTQDEVTVSYKNKPQTHPVYTRDVWEYLKDLLHDPYLVSQMDWNAHRLYHFDEGTQEFVLPQCPLLLIVYADKTKLSSFGSAKGYPVILKCGNLPVDICNGEGLGGGRVVGWLPILDEKAGEKHKTGYVNLKRVVWHESFRKILGPILKYSHHGVWFHCGDGADRCLCPCIAILSSDYEEQCFMLLIRGGMGLFPCPICLVPKGQLCNHRVQFPLRLGEDAQEILDEAMSMSTQKQREAVLQSWSLWPVQNTFLELGHSDPYKALSFDRLHAFHSGLFGHHLWVEFKKHVEGISNDAVKLIDNHFNAFPRWSGLTHFVEVMGLSFTDGGKYEHISKNILFTSHSVVTRTASPVGYQLLRLIRAYVEMDTYAGLPLHTTWTIQDGKHSQAVFSARLQEYIEYTADDPGAKNWDFPKAHTHQHLFEDIIAKGVTCNYNTKPNEKLHQLLKKAYRMTNGRNVASQILTIDHNAYVAQYMQQQLERFDDCNKAQLALAEDCNVNNLPDEPIGGGHFSLGARQPVQGIASLLEAHSDDVAYQNFLQCLGSFLTREYKAHQIPLPNGRRVTLTDTSQISEYRLLRINFESLADWREETDLLHCNPLFYGQPRYDCVLVNVAPSFFARLILLFTCRVGDHIEPLALIQPFDRMKPSPKDQDLGLFRVHRRPRQQAEFISLHTVVRGALLIPDFGREGDYLVHNLIDSDMYLRIKGLKGS</sequence>
<dbReference type="STRING" id="1353009.A0A1Y2IMY9"/>
<proteinExistence type="predicted"/>
<reference evidence="1 2" key="1">
    <citation type="journal article" date="2015" name="Biotechnol. Biofuels">
        <title>Enhanced degradation of softwood versus hardwood by the white-rot fungus Pycnoporus coccineus.</title>
        <authorList>
            <person name="Couturier M."/>
            <person name="Navarro D."/>
            <person name="Chevret D."/>
            <person name="Henrissat B."/>
            <person name="Piumi F."/>
            <person name="Ruiz-Duenas F.J."/>
            <person name="Martinez A.T."/>
            <person name="Grigoriev I.V."/>
            <person name="Riley R."/>
            <person name="Lipzen A."/>
            <person name="Berrin J.G."/>
            <person name="Master E.R."/>
            <person name="Rosso M.N."/>
        </authorList>
    </citation>
    <scope>NUCLEOTIDE SEQUENCE [LARGE SCALE GENOMIC DNA]</scope>
    <source>
        <strain evidence="1 2">BRFM310</strain>
    </source>
</reference>
<evidence type="ECO:0000313" key="1">
    <source>
        <dbReference type="EMBL" id="OSD02004.1"/>
    </source>
</evidence>
<keyword evidence="2" id="KW-1185">Reference proteome</keyword>
<protein>
    <submittedName>
        <fullName evidence="1">Uncharacterized protein</fullName>
    </submittedName>
</protein>
<dbReference type="Pfam" id="PF18759">
    <property type="entry name" value="Plavaka"/>
    <property type="match status" value="1"/>
</dbReference>
<dbReference type="AlphaFoldDB" id="A0A1Y2IMY9"/>
<gene>
    <name evidence="1" type="ORF">PYCCODRAFT_1368332</name>
</gene>
<accession>A0A1Y2IMY9</accession>
<dbReference type="OrthoDB" id="2753241at2759"/>
<evidence type="ECO:0000313" key="2">
    <source>
        <dbReference type="Proteomes" id="UP000193067"/>
    </source>
</evidence>
<name>A0A1Y2IMY9_TRAC3</name>
<dbReference type="EMBL" id="KZ084108">
    <property type="protein sequence ID" value="OSD02004.1"/>
    <property type="molecule type" value="Genomic_DNA"/>
</dbReference>
<dbReference type="Proteomes" id="UP000193067">
    <property type="component" value="Unassembled WGS sequence"/>
</dbReference>
<feature type="non-terminal residue" evidence="1">
    <location>
        <position position="1"/>
    </location>
</feature>